<sequence>MLRWMLVVALFVGSTAHAAPSFDCAKATTDIERAICASPDLSALDRDLETAFRAALANSGDARDALLREQRVWLDLQRARCGPWDRPANAEKQLFCLLHEYQLHVASLQARAAAAAPGPICDRVERALRAAGPTDATLLSLVTQPDGPLKQQRVWNAGTNTPEFAALGFPADLDDGGVADLYRFGTSPLFKSMQLQGSMACERSRYFELRNSKVVEIDDPFPGDESAHCLNDRTAAAIGAGGELINVETSPSRLRLVQRVGGAWRPMCAFERKTQTRFVPTERVCTGTMCADLESFARAWLAEDKTVRNLPRVKWQDMLDQRPQIGAHGAALDIAPYDYSLSNDDILVEVELSGAKHVVLIGMPTLGWRVWPDYVFGVFDRGKGGVAFLRARRMAYGAATVTRR</sequence>
<keyword evidence="4" id="KW-1185">Reference proteome</keyword>
<dbReference type="InterPro" id="IPR009739">
    <property type="entry name" value="LprI-like_N"/>
</dbReference>
<feature type="chain" id="PRO_5035871061" description="Lysozyme inhibitor LprI-like N-terminal domain-containing protein" evidence="1">
    <location>
        <begin position="19"/>
        <end position="404"/>
    </location>
</feature>
<feature type="signal peptide" evidence="1">
    <location>
        <begin position="1"/>
        <end position="18"/>
    </location>
</feature>
<keyword evidence="1" id="KW-0732">Signal</keyword>
<dbReference type="EMBL" id="BOPV01000001">
    <property type="protein sequence ID" value="GIL40780.1"/>
    <property type="molecule type" value="Genomic_DNA"/>
</dbReference>
<reference evidence="3" key="1">
    <citation type="submission" date="2021-02" db="EMBL/GenBank/DDBJ databases">
        <title>Genome sequence of Rhodospirillales sp. strain TMPK1 isolated from soil.</title>
        <authorList>
            <person name="Nakai R."/>
            <person name="Kusada H."/>
            <person name="Tamaki H."/>
        </authorList>
    </citation>
    <scope>NUCLEOTIDE SEQUENCE</scope>
    <source>
        <strain evidence="3">TMPK1</strain>
    </source>
</reference>
<comment type="caution">
    <text evidence="3">The sequence shown here is derived from an EMBL/GenBank/DDBJ whole genome shotgun (WGS) entry which is preliminary data.</text>
</comment>
<dbReference type="InterPro" id="IPR052755">
    <property type="entry name" value="Lysozyme_Inhibitor_LprI"/>
</dbReference>
<accession>A0A8S8XJ48</accession>
<dbReference type="Proteomes" id="UP000681075">
    <property type="component" value="Unassembled WGS sequence"/>
</dbReference>
<evidence type="ECO:0000259" key="2">
    <source>
        <dbReference type="Pfam" id="PF07007"/>
    </source>
</evidence>
<proteinExistence type="predicted"/>
<dbReference type="AlphaFoldDB" id="A0A8S8XJ48"/>
<dbReference type="Gene3D" id="1.20.1270.180">
    <property type="match status" value="1"/>
</dbReference>
<feature type="domain" description="Lysozyme inhibitor LprI-like N-terminal" evidence="2">
    <location>
        <begin position="24"/>
        <end position="86"/>
    </location>
</feature>
<evidence type="ECO:0000256" key="1">
    <source>
        <dbReference type="SAM" id="SignalP"/>
    </source>
</evidence>
<evidence type="ECO:0000313" key="3">
    <source>
        <dbReference type="EMBL" id="GIL40780.1"/>
    </source>
</evidence>
<dbReference type="PANTHER" id="PTHR37549">
    <property type="entry name" value="LIPOPROTEIN LPRI"/>
    <property type="match status" value="1"/>
</dbReference>
<dbReference type="Pfam" id="PF07007">
    <property type="entry name" value="LprI"/>
    <property type="match status" value="1"/>
</dbReference>
<name>A0A8S8XJ48_9PROT</name>
<evidence type="ECO:0000313" key="4">
    <source>
        <dbReference type="Proteomes" id="UP000681075"/>
    </source>
</evidence>
<dbReference type="GO" id="GO:0005576">
    <property type="term" value="C:extracellular region"/>
    <property type="evidence" value="ECO:0007669"/>
    <property type="project" value="TreeGrafter"/>
</dbReference>
<dbReference type="RefSeq" id="WP_420243975.1">
    <property type="nucleotide sequence ID" value="NZ_BOPV01000001.1"/>
</dbReference>
<protein>
    <recommendedName>
        <fullName evidence="2">Lysozyme inhibitor LprI-like N-terminal domain-containing protein</fullName>
    </recommendedName>
</protein>
<gene>
    <name evidence="3" type="ORF">TMPK1_30170</name>
</gene>
<dbReference type="PANTHER" id="PTHR37549:SF1">
    <property type="entry name" value="LIPOPROTEIN LPRI"/>
    <property type="match status" value="1"/>
</dbReference>
<organism evidence="3 4">
    <name type="scientific">Roseiterribacter gracilis</name>
    <dbReference type="NCBI Taxonomy" id="2812848"/>
    <lineage>
        <taxon>Bacteria</taxon>
        <taxon>Pseudomonadati</taxon>
        <taxon>Pseudomonadota</taxon>
        <taxon>Alphaproteobacteria</taxon>
        <taxon>Rhodospirillales</taxon>
        <taxon>Roseiterribacteraceae</taxon>
        <taxon>Roseiterribacter</taxon>
    </lineage>
</organism>